<dbReference type="SUPFAM" id="SSF117074">
    <property type="entry name" value="Hypothetical protein PA1324"/>
    <property type="match status" value="1"/>
</dbReference>
<evidence type="ECO:0000313" key="1">
    <source>
        <dbReference type="EMBL" id="CCG19977.1"/>
    </source>
</evidence>
<dbReference type="EMBL" id="HE681424">
    <property type="protein sequence ID" value="CCG19977.1"/>
    <property type="molecule type" value="Genomic_DNA"/>
</dbReference>
<gene>
    <name evidence="1" type="ORF">KUM_1195</name>
</gene>
<organism evidence="1">
    <name type="scientific">Taylorella asinigenitalis 14/45</name>
    <dbReference type="NCBI Taxonomy" id="1091495"/>
    <lineage>
        <taxon>Bacteria</taxon>
        <taxon>Pseudomonadati</taxon>
        <taxon>Pseudomonadota</taxon>
        <taxon>Betaproteobacteria</taxon>
        <taxon>Burkholderiales</taxon>
        <taxon>Alcaligenaceae</taxon>
        <taxon>Taylorella</taxon>
    </lineage>
</organism>
<name>I7JS19_9BURK</name>
<proteinExistence type="predicted"/>
<sequence length="214" mass="23938">MLLVKEKSRYFKFKKLSSFSIWAFIITALAACSTPFIKQPIKPLPNELIKSSSALKAREGLDGGSIAIVNNSPLAQVVGRIYLRNQNDSSERTGKYVEVALNPVSNASNQWYRDVCLGGFELAGDIGPAYRNMIRTSVSNELGQFAFPNVPEGEYYLSARLYWFDEKPMSGPEMYGGLLAKKIRVGQLAISEQLTQENACSGNYREYRLINIFN</sequence>
<dbReference type="RefSeq" id="WP_015551990.1">
    <property type="nucleotide sequence ID" value="NC_021033.1"/>
</dbReference>
<dbReference type="KEGG" id="tat:KUM_1195"/>
<dbReference type="PROSITE" id="PS51257">
    <property type="entry name" value="PROKAR_LIPOPROTEIN"/>
    <property type="match status" value="1"/>
</dbReference>
<dbReference type="BioCyc" id="TASI1091495:G13GE-1188-MONOMER"/>
<dbReference type="AlphaFoldDB" id="I7JS19"/>
<reference evidence="1" key="1">
    <citation type="journal article" date="2012" name="Vet. Microbiol.">
        <title>Comparative genomic analyses of the Taylorellae.</title>
        <authorList>
            <person name="Hauser H."/>
            <person name="Richter D.C."/>
            <person name="van Tonder A."/>
            <person name="Clark L."/>
            <person name="Preston A."/>
        </authorList>
    </citation>
    <scope>NUCLEOTIDE SEQUENCE</scope>
    <source>
        <strain evidence="1">14/45</strain>
    </source>
</reference>
<accession>I7JS19</accession>
<protein>
    <submittedName>
        <fullName evidence="1">Hypothetical exported protein</fullName>
    </submittedName>
</protein>
<dbReference type="HOGENOM" id="CLU_1288361_0_0_4"/>